<protein>
    <submittedName>
        <fullName evidence="2">Uncharacterized protein</fullName>
    </submittedName>
</protein>
<feature type="transmembrane region" description="Helical" evidence="1">
    <location>
        <begin position="48"/>
        <end position="65"/>
    </location>
</feature>
<keyword evidence="1" id="KW-0812">Transmembrane</keyword>
<keyword evidence="1" id="KW-0472">Membrane</keyword>
<dbReference type="AlphaFoldDB" id="A0A2I7SLY0"/>
<name>A0A2I7SLY0_9FLAO</name>
<dbReference type="KEGG" id="taj:C1A40_16225"/>
<dbReference type="Proteomes" id="UP000236592">
    <property type="component" value="Chromosome"/>
</dbReference>
<evidence type="ECO:0000313" key="2">
    <source>
        <dbReference type="EMBL" id="AUS06892.1"/>
    </source>
</evidence>
<keyword evidence="1" id="KW-1133">Transmembrane helix</keyword>
<feature type="transmembrane region" description="Helical" evidence="1">
    <location>
        <begin position="20"/>
        <end position="36"/>
    </location>
</feature>
<sequence length="74" mass="8286">MRKPIELKKTEIKMTKKTGAYIVMIAGLILLIINISELDFSNLKNGPFSGIVSNVLLILAMIISVRDLNKKENK</sequence>
<accession>A0A2I7SLY0</accession>
<dbReference type="EMBL" id="CP025938">
    <property type="protein sequence ID" value="AUS06892.1"/>
    <property type="molecule type" value="Genomic_DNA"/>
</dbReference>
<reference evidence="3" key="1">
    <citation type="submission" date="2018-01" db="EMBL/GenBank/DDBJ databases">
        <title>Complete genome of Tamlana sp. UJ94.</title>
        <authorList>
            <person name="Jung J."/>
            <person name="Chung D."/>
            <person name="Bae S.S."/>
            <person name="Baek K."/>
        </authorList>
    </citation>
    <scope>NUCLEOTIDE SEQUENCE [LARGE SCALE GENOMIC DNA]</scope>
    <source>
        <strain evidence="3">UJ94</strain>
    </source>
</reference>
<evidence type="ECO:0000256" key="1">
    <source>
        <dbReference type="SAM" id="Phobius"/>
    </source>
</evidence>
<organism evidence="2 3">
    <name type="scientific">Pseudotamlana carrageenivorans</name>
    <dbReference type="NCBI Taxonomy" id="2069432"/>
    <lineage>
        <taxon>Bacteria</taxon>
        <taxon>Pseudomonadati</taxon>
        <taxon>Bacteroidota</taxon>
        <taxon>Flavobacteriia</taxon>
        <taxon>Flavobacteriales</taxon>
        <taxon>Flavobacteriaceae</taxon>
        <taxon>Pseudotamlana</taxon>
    </lineage>
</organism>
<proteinExistence type="predicted"/>
<evidence type="ECO:0000313" key="3">
    <source>
        <dbReference type="Proteomes" id="UP000236592"/>
    </source>
</evidence>
<keyword evidence="3" id="KW-1185">Reference proteome</keyword>
<gene>
    <name evidence="2" type="ORF">C1A40_16225</name>
</gene>